<dbReference type="OrthoDB" id="114735at2"/>
<dbReference type="EMBL" id="RDSM01000001">
    <property type="protein sequence ID" value="RXH57969.1"/>
    <property type="molecule type" value="Genomic_DNA"/>
</dbReference>
<evidence type="ECO:0000313" key="2">
    <source>
        <dbReference type="Proteomes" id="UP000289437"/>
    </source>
</evidence>
<reference evidence="2" key="2">
    <citation type="submission" date="2019-02" db="EMBL/GenBank/DDBJ databases">
        <title>Granulicella sibirica sp. nov., a psychrotolerant acidobacterium isolated from an organic soil layer in forested tundra, West Siberia.</title>
        <authorList>
            <person name="Oshkin I.Y."/>
            <person name="Kulichevskaya I.S."/>
            <person name="Rijpstra W.I.C."/>
            <person name="Sinninghe Damste J.S."/>
            <person name="Rakitin A.L."/>
            <person name="Ravin N.V."/>
            <person name="Dedysh S.N."/>
        </authorList>
    </citation>
    <scope>NUCLEOTIDE SEQUENCE [LARGE SCALE GENOMIC DNA]</scope>
    <source>
        <strain evidence="2">AF10</strain>
    </source>
</reference>
<comment type="caution">
    <text evidence="1">The sequence shown here is derived from an EMBL/GenBank/DDBJ whole genome shotgun (WGS) entry which is preliminary data.</text>
</comment>
<sequence length="182" mass="20527">MKPLRAAVILTLVQFLLVLSIAGKYLYERHTRPRVWVRAGTWDPNTPLRGRYLSLQLLADACALPRDPAHRRPGYRFPDGRVGPGFWSWNASLEFNDGKYQARLADRRPATQLITLSEGQPCDRVPTHVTVPLYIPDTAKTPLPLKPGEDLWVEVTVPKTGPPRPIQLALSTLGRFTTIHFN</sequence>
<proteinExistence type="predicted"/>
<dbReference type="Proteomes" id="UP000289437">
    <property type="component" value="Unassembled WGS sequence"/>
</dbReference>
<reference evidence="1 2" key="1">
    <citation type="submission" date="2018-11" db="EMBL/GenBank/DDBJ databases">
        <authorList>
            <person name="Mardanov A.V."/>
            <person name="Ravin N.V."/>
            <person name="Dedysh S.N."/>
        </authorList>
    </citation>
    <scope>NUCLEOTIDE SEQUENCE [LARGE SCALE GENOMIC DNA]</scope>
    <source>
        <strain evidence="1 2">AF10</strain>
    </source>
</reference>
<accession>A0A4Q0T7G9</accession>
<evidence type="ECO:0000313" key="1">
    <source>
        <dbReference type="EMBL" id="RXH57969.1"/>
    </source>
</evidence>
<name>A0A4Q0T7G9_9BACT</name>
<dbReference type="AlphaFoldDB" id="A0A4Q0T7G9"/>
<gene>
    <name evidence="1" type="ORF">GRAN_1279</name>
</gene>
<keyword evidence="2" id="KW-1185">Reference proteome</keyword>
<protein>
    <submittedName>
        <fullName evidence="1">Uncharacterized protein</fullName>
    </submittedName>
</protein>
<dbReference type="RefSeq" id="WP_128912057.1">
    <property type="nucleotide sequence ID" value="NZ_RDSM01000001.1"/>
</dbReference>
<organism evidence="1 2">
    <name type="scientific">Granulicella sibirica</name>
    <dbReference type="NCBI Taxonomy" id="2479048"/>
    <lineage>
        <taxon>Bacteria</taxon>
        <taxon>Pseudomonadati</taxon>
        <taxon>Acidobacteriota</taxon>
        <taxon>Terriglobia</taxon>
        <taxon>Terriglobales</taxon>
        <taxon>Acidobacteriaceae</taxon>
        <taxon>Granulicella</taxon>
    </lineage>
</organism>